<dbReference type="AlphaFoldDB" id="A0A1V0UQG1"/>
<dbReference type="Proteomes" id="UP000192727">
    <property type="component" value="Chromosome"/>
</dbReference>
<organism evidence="1 2">
    <name type="scientific">Paenibacillus larvae subsp. pulvifaciens</name>
    <dbReference type="NCBI Taxonomy" id="1477"/>
    <lineage>
        <taxon>Bacteria</taxon>
        <taxon>Bacillati</taxon>
        <taxon>Bacillota</taxon>
        <taxon>Bacilli</taxon>
        <taxon>Bacillales</taxon>
        <taxon>Paenibacillaceae</taxon>
        <taxon>Paenibacillus</taxon>
    </lineage>
</organism>
<dbReference type="RefSeq" id="WP_083038783.1">
    <property type="nucleotide sequence ID" value="NZ_CP020557.1"/>
</dbReference>
<gene>
    <name evidence="1" type="ORF">B7C51_04320</name>
</gene>
<reference evidence="1 2" key="1">
    <citation type="submission" date="2017-03" db="EMBL/GenBank/DDBJ databases">
        <title>Paenibacillus larvae genome sequencing.</title>
        <authorList>
            <person name="Dingman D.W."/>
        </authorList>
    </citation>
    <scope>NUCLEOTIDE SEQUENCE [LARGE SCALE GENOMIC DNA]</scope>
    <source>
        <strain evidence="1 2">SAG 10367</strain>
    </source>
</reference>
<sequence length="215" mass="25188">MSESRVTKADDQGLEDQIEYLKKVLERNRWQKVGAYARTAVSYEGLPADSIVKLKSYEDCTFKDNDGFHDGPERWDCFILDRADELEDHWSYSRTIKINSDHLEPAGIDDQERIEEYRCKIAKKFLDEISKIETSEAERFERFSKEERSQIKIGTEWVSSTYLSVGPYRYDLEYFEADKKGIIEFLKALARYASEETHKKSIEKALEEARGLPEE</sequence>
<protein>
    <submittedName>
        <fullName evidence="1">Uncharacterized protein</fullName>
    </submittedName>
</protein>
<accession>A0A1V0UQG1</accession>
<proteinExistence type="predicted"/>
<dbReference type="EMBL" id="CP020557">
    <property type="protein sequence ID" value="ARF67202.1"/>
    <property type="molecule type" value="Genomic_DNA"/>
</dbReference>
<evidence type="ECO:0000313" key="1">
    <source>
        <dbReference type="EMBL" id="ARF67202.1"/>
    </source>
</evidence>
<evidence type="ECO:0000313" key="2">
    <source>
        <dbReference type="Proteomes" id="UP000192727"/>
    </source>
</evidence>
<name>A0A1V0UQG1_9BACL</name>